<keyword evidence="3" id="KW-0134">Cell wall</keyword>
<comment type="subcellular location">
    <subcellularLocation>
        <location evidence="1">Secreted</location>
        <location evidence="1">Cell wall</location>
    </subcellularLocation>
</comment>
<keyword evidence="7" id="KW-0961">Cell wall biogenesis/degradation</keyword>
<accession>A0ABD3UI35</accession>
<dbReference type="SMART" id="SM00710">
    <property type="entry name" value="PbH1"/>
    <property type="match status" value="6"/>
</dbReference>
<organism evidence="11 12">
    <name type="scientific">Penstemon smallii</name>
    <dbReference type="NCBI Taxonomy" id="265156"/>
    <lineage>
        <taxon>Eukaryota</taxon>
        <taxon>Viridiplantae</taxon>
        <taxon>Streptophyta</taxon>
        <taxon>Embryophyta</taxon>
        <taxon>Tracheophyta</taxon>
        <taxon>Spermatophyta</taxon>
        <taxon>Magnoliopsida</taxon>
        <taxon>eudicotyledons</taxon>
        <taxon>Gunneridae</taxon>
        <taxon>Pentapetalae</taxon>
        <taxon>asterids</taxon>
        <taxon>lamiids</taxon>
        <taxon>Lamiales</taxon>
        <taxon>Plantaginaceae</taxon>
        <taxon>Cheloneae</taxon>
        <taxon>Penstemon</taxon>
    </lineage>
</organism>
<dbReference type="FunFam" id="2.160.20.10:FF:000004">
    <property type="entry name" value="Pectin lyase-like superfamily protein"/>
    <property type="match status" value="1"/>
</dbReference>
<evidence type="ECO:0000313" key="11">
    <source>
        <dbReference type="EMBL" id="KAL3849186.1"/>
    </source>
</evidence>
<dbReference type="Pfam" id="PF00295">
    <property type="entry name" value="Glyco_hydro_28"/>
    <property type="match status" value="1"/>
</dbReference>
<evidence type="ECO:0000256" key="4">
    <source>
        <dbReference type="ARBA" id="ARBA00022525"/>
    </source>
</evidence>
<feature type="signal peptide" evidence="10">
    <location>
        <begin position="1"/>
        <end position="23"/>
    </location>
</feature>
<dbReference type="SUPFAM" id="SSF51126">
    <property type="entry name" value="Pectin lyase-like"/>
    <property type="match status" value="1"/>
</dbReference>
<gene>
    <name evidence="11" type="ORF">ACJIZ3_011068</name>
</gene>
<evidence type="ECO:0000256" key="9">
    <source>
        <dbReference type="RuleBase" id="RU361169"/>
    </source>
</evidence>
<dbReference type="InterPro" id="IPR006626">
    <property type="entry name" value="PbH1"/>
</dbReference>
<keyword evidence="6 9" id="KW-0326">Glycosidase</keyword>
<dbReference type="Proteomes" id="UP001634393">
    <property type="component" value="Unassembled WGS sequence"/>
</dbReference>
<comment type="caution">
    <text evidence="11">The sequence shown here is derived from an EMBL/GenBank/DDBJ whole genome shotgun (WGS) entry which is preliminary data.</text>
</comment>
<keyword evidence="12" id="KW-1185">Reference proteome</keyword>
<proteinExistence type="inferred from homology"/>
<evidence type="ECO:0000256" key="1">
    <source>
        <dbReference type="ARBA" id="ARBA00004191"/>
    </source>
</evidence>
<comment type="similarity">
    <text evidence="2 9">Belongs to the glycosyl hydrolase 28 family.</text>
</comment>
<dbReference type="AlphaFoldDB" id="A0ABD3UI35"/>
<evidence type="ECO:0000256" key="5">
    <source>
        <dbReference type="ARBA" id="ARBA00022801"/>
    </source>
</evidence>
<name>A0ABD3UI35_9LAMI</name>
<evidence type="ECO:0000256" key="10">
    <source>
        <dbReference type="SAM" id="SignalP"/>
    </source>
</evidence>
<dbReference type="InterPro" id="IPR000743">
    <property type="entry name" value="Glyco_hydro_28"/>
</dbReference>
<dbReference type="GO" id="GO:0071555">
    <property type="term" value="P:cell wall organization"/>
    <property type="evidence" value="ECO:0007669"/>
    <property type="project" value="UniProtKB-KW"/>
</dbReference>
<evidence type="ECO:0000256" key="6">
    <source>
        <dbReference type="ARBA" id="ARBA00023295"/>
    </source>
</evidence>
<keyword evidence="10" id="KW-0732">Signal</keyword>
<keyword evidence="5 9" id="KW-0378">Hydrolase</keyword>
<dbReference type="PANTHER" id="PTHR31375">
    <property type="match status" value="1"/>
</dbReference>
<dbReference type="InterPro" id="IPR012334">
    <property type="entry name" value="Pectin_lyas_fold"/>
</dbReference>
<dbReference type="PROSITE" id="PS00502">
    <property type="entry name" value="POLYGALACTURONASE"/>
    <property type="match status" value="1"/>
</dbReference>
<dbReference type="EMBL" id="JBJXBP010000001">
    <property type="protein sequence ID" value="KAL3849186.1"/>
    <property type="molecule type" value="Genomic_DNA"/>
</dbReference>
<keyword evidence="4" id="KW-0964">Secreted</keyword>
<sequence>MVTHMFVVEILLFLSLLAFIVKAQEPAILDITKYGAKSDADISGALSSAWKEACLSSTSSRIVIPPGTWSLSQVKLIGPNKSPVELQVQGTLKAPIGQLPNKDGEWITINYVNYLEISGGGVFDGQGTEAWTRNDCHKNKNCAKLPLNLSFNFINNTYIHDVTTKDSKNFHVNCISSHNVKFQRFTISAPDESPNTDGIHLGRGSNITVIDSIIQTGDDCVSIGDESTEIHVENVTCGPGHGISVGSLGSNVAEKDVNGIYVKNCTFLSTVNGVRVKTWPSAPARLEVKNLHFEDIIMDNVSYPIIIDQEYCPHNLCNLKDPSYVKISNIFIKNIKGTSHYPEAVTLVCSRTNPCVNVQISDVDLTYTGNLGPTTTKCANVNPTLSGKLNPPICAKTTGAQSS</sequence>
<evidence type="ECO:0000256" key="8">
    <source>
        <dbReference type="PROSITE-ProRule" id="PRU10052"/>
    </source>
</evidence>
<evidence type="ECO:0000256" key="2">
    <source>
        <dbReference type="ARBA" id="ARBA00008834"/>
    </source>
</evidence>
<protein>
    <recommendedName>
        <fullName evidence="13">Polygalacturonase</fullName>
    </recommendedName>
</protein>
<evidence type="ECO:0000256" key="3">
    <source>
        <dbReference type="ARBA" id="ARBA00022512"/>
    </source>
</evidence>
<evidence type="ECO:0008006" key="13">
    <source>
        <dbReference type="Google" id="ProtNLM"/>
    </source>
</evidence>
<evidence type="ECO:0000256" key="7">
    <source>
        <dbReference type="ARBA" id="ARBA00023316"/>
    </source>
</evidence>
<reference evidence="11 12" key="1">
    <citation type="submission" date="2024-12" db="EMBL/GenBank/DDBJ databases">
        <title>The unique morphological basis and parallel evolutionary history of personate flowers in Penstemon.</title>
        <authorList>
            <person name="Depatie T.H."/>
            <person name="Wessinger C.A."/>
        </authorList>
    </citation>
    <scope>NUCLEOTIDE SEQUENCE [LARGE SCALE GENOMIC DNA]</scope>
    <source>
        <strain evidence="11">WTNN_2</strain>
        <tissue evidence="11">Leaf</tissue>
    </source>
</reference>
<dbReference type="InterPro" id="IPR011050">
    <property type="entry name" value="Pectin_lyase_fold/virulence"/>
</dbReference>
<evidence type="ECO:0000313" key="12">
    <source>
        <dbReference type="Proteomes" id="UP001634393"/>
    </source>
</evidence>
<dbReference type="Gene3D" id="2.160.20.10">
    <property type="entry name" value="Single-stranded right-handed beta-helix, Pectin lyase-like"/>
    <property type="match status" value="1"/>
</dbReference>
<feature type="active site" evidence="8">
    <location>
        <position position="241"/>
    </location>
</feature>
<dbReference type="GO" id="GO:0004553">
    <property type="term" value="F:hydrolase activity, hydrolyzing O-glycosyl compounds"/>
    <property type="evidence" value="ECO:0007669"/>
    <property type="project" value="UniProtKB-ARBA"/>
</dbReference>
<feature type="chain" id="PRO_5044820216" description="Polygalacturonase" evidence="10">
    <location>
        <begin position="24"/>
        <end position="403"/>
    </location>
</feature>